<dbReference type="AlphaFoldDB" id="A2FJ78"/>
<evidence type="ECO:0000256" key="1">
    <source>
        <dbReference type="SAM" id="Phobius"/>
    </source>
</evidence>
<dbReference type="KEGG" id="tva:4752780"/>
<keyword evidence="3" id="KW-1185">Reference proteome</keyword>
<reference evidence="2" key="1">
    <citation type="submission" date="2006-10" db="EMBL/GenBank/DDBJ databases">
        <authorList>
            <person name="Amadeo P."/>
            <person name="Zhao Q."/>
            <person name="Wortman J."/>
            <person name="Fraser-Liggett C."/>
            <person name="Carlton J."/>
        </authorList>
    </citation>
    <scope>NUCLEOTIDE SEQUENCE</scope>
    <source>
        <strain evidence="2">G3</strain>
    </source>
</reference>
<dbReference type="Proteomes" id="UP000001542">
    <property type="component" value="Unassembled WGS sequence"/>
</dbReference>
<keyword evidence="1" id="KW-0472">Membrane</keyword>
<sequence>MIDNKEHKRKSPKIKLPLKIFVYSVITLLSVLYLADGGAPLPPFSKRLDSMDCDGLKLLDFQQSPGLINASFLAKPSIEYPPEYLPNFINFKIKSSAVKMEYSGDQLFSISRDNHTLNVSFQYVIAGNSTISITCLKSYNYTFNTYLQEIPSNGKGLSRSNDPKDDMAEFEDVCSEKDTVSFFWPFLVEFEKINHDHKPIDVAVYDWLLQDFLKMKNLTTTTDPSILISGSPSKTWEKILFWLIPITNTVGTHNLNGKRIQFYSRSSMSTDDTIILQKISQTMPSDFENHCFSYLYISPTRQTTDIHKDPIYKLPSNFDQLRNTFVKYPHEIKTIVVHEDLYEIRDALFEEFPGKDIVLLRKEFNLLESASLMSKAQIYIGNHMSNIVYAAFMKPGGTLIDLSPKEYSCFMWTSDFVKSANISYIRVNNDGCTCDNYTCYPYSPIIEKIPSNLIADAIKKALSS</sequence>
<evidence type="ECO:0000313" key="3">
    <source>
        <dbReference type="Proteomes" id="UP000001542"/>
    </source>
</evidence>
<keyword evidence="1" id="KW-0812">Transmembrane</keyword>
<feature type="transmembrane region" description="Helical" evidence="1">
    <location>
        <begin position="20"/>
        <end position="41"/>
    </location>
</feature>
<dbReference type="VEuPathDB" id="TrichDB:TVAG_034680"/>
<dbReference type="OrthoDB" id="10588846at2759"/>
<keyword evidence="1" id="KW-1133">Transmembrane helix</keyword>
<dbReference type="InParanoid" id="A2FJ78"/>
<reference evidence="2" key="2">
    <citation type="journal article" date="2007" name="Science">
        <title>Draft genome sequence of the sexually transmitted pathogen Trichomonas vaginalis.</title>
        <authorList>
            <person name="Carlton J.M."/>
            <person name="Hirt R.P."/>
            <person name="Silva J.C."/>
            <person name="Delcher A.L."/>
            <person name="Schatz M."/>
            <person name="Zhao Q."/>
            <person name="Wortman J.R."/>
            <person name="Bidwell S.L."/>
            <person name="Alsmark U.C.M."/>
            <person name="Besteiro S."/>
            <person name="Sicheritz-Ponten T."/>
            <person name="Noel C.J."/>
            <person name="Dacks J.B."/>
            <person name="Foster P.G."/>
            <person name="Simillion C."/>
            <person name="Van de Peer Y."/>
            <person name="Miranda-Saavedra D."/>
            <person name="Barton G.J."/>
            <person name="Westrop G.D."/>
            <person name="Mueller S."/>
            <person name="Dessi D."/>
            <person name="Fiori P.L."/>
            <person name="Ren Q."/>
            <person name="Paulsen I."/>
            <person name="Zhang H."/>
            <person name="Bastida-Corcuera F.D."/>
            <person name="Simoes-Barbosa A."/>
            <person name="Brown M.T."/>
            <person name="Hayes R.D."/>
            <person name="Mukherjee M."/>
            <person name="Okumura C.Y."/>
            <person name="Schneider R."/>
            <person name="Smith A.J."/>
            <person name="Vanacova S."/>
            <person name="Villalvazo M."/>
            <person name="Haas B.J."/>
            <person name="Pertea M."/>
            <person name="Feldblyum T.V."/>
            <person name="Utterback T.R."/>
            <person name="Shu C.L."/>
            <person name="Osoegawa K."/>
            <person name="de Jong P.J."/>
            <person name="Hrdy I."/>
            <person name="Horvathova L."/>
            <person name="Zubacova Z."/>
            <person name="Dolezal P."/>
            <person name="Malik S.B."/>
            <person name="Logsdon J.M. Jr."/>
            <person name="Henze K."/>
            <person name="Gupta A."/>
            <person name="Wang C.C."/>
            <person name="Dunne R.L."/>
            <person name="Upcroft J.A."/>
            <person name="Upcroft P."/>
            <person name="White O."/>
            <person name="Salzberg S.L."/>
            <person name="Tang P."/>
            <person name="Chiu C.-H."/>
            <person name="Lee Y.-S."/>
            <person name="Embley T.M."/>
            <person name="Coombs G.H."/>
            <person name="Mottram J.C."/>
            <person name="Tachezy J."/>
            <person name="Fraser-Liggett C.M."/>
            <person name="Johnson P.J."/>
        </authorList>
    </citation>
    <scope>NUCLEOTIDE SEQUENCE [LARGE SCALE GENOMIC DNA]</scope>
    <source>
        <strain evidence="2">G3</strain>
    </source>
</reference>
<evidence type="ECO:0000313" key="2">
    <source>
        <dbReference type="EMBL" id="EAX95039.1"/>
    </source>
</evidence>
<gene>
    <name evidence="2" type="ORF">TVAG_034680</name>
</gene>
<organism evidence="2 3">
    <name type="scientific">Trichomonas vaginalis (strain ATCC PRA-98 / G3)</name>
    <dbReference type="NCBI Taxonomy" id="412133"/>
    <lineage>
        <taxon>Eukaryota</taxon>
        <taxon>Metamonada</taxon>
        <taxon>Parabasalia</taxon>
        <taxon>Trichomonadida</taxon>
        <taxon>Trichomonadidae</taxon>
        <taxon>Trichomonas</taxon>
    </lineage>
</organism>
<dbReference type="VEuPathDB" id="TrichDB:TVAGG3_0440770"/>
<name>A2FJ78_TRIV3</name>
<dbReference type="EMBL" id="DS113826">
    <property type="protein sequence ID" value="EAX95039.1"/>
    <property type="molecule type" value="Genomic_DNA"/>
</dbReference>
<proteinExistence type="predicted"/>
<dbReference type="RefSeq" id="XP_001307969.1">
    <property type="nucleotide sequence ID" value="XM_001307968.1"/>
</dbReference>
<protein>
    <submittedName>
        <fullName evidence="2">Uncharacterized protein</fullName>
    </submittedName>
</protein>
<accession>A2FJ78</accession>